<evidence type="ECO:0000256" key="3">
    <source>
        <dbReference type="ARBA" id="ARBA00023015"/>
    </source>
</evidence>
<dbReference type="GO" id="GO:0003712">
    <property type="term" value="F:transcription coregulator activity"/>
    <property type="evidence" value="ECO:0007669"/>
    <property type="project" value="InterPro"/>
</dbReference>
<evidence type="ECO:0000259" key="9">
    <source>
        <dbReference type="Pfam" id="PF10744"/>
    </source>
</evidence>
<evidence type="ECO:0000256" key="5">
    <source>
        <dbReference type="ARBA" id="ARBA00023163"/>
    </source>
</evidence>
<evidence type="ECO:0000313" key="10">
    <source>
        <dbReference type="EMBL" id="KXJ91013.1"/>
    </source>
</evidence>
<dbReference type="OrthoDB" id="5310959at2759"/>
<accession>A0A136J1Q2</accession>
<dbReference type="PANTHER" id="PTHR35041:SF4">
    <property type="entry name" value="MEDIATOR OF RNA POLYMERASE II TRANSCRIPTION SUBUNIT 1"/>
    <property type="match status" value="1"/>
</dbReference>
<evidence type="ECO:0000256" key="1">
    <source>
        <dbReference type="ARBA" id="ARBA00004123"/>
    </source>
</evidence>
<keyword evidence="4 7" id="KW-0010">Activator</keyword>
<feature type="region of interest" description="Disordered" evidence="8">
    <location>
        <begin position="558"/>
        <end position="588"/>
    </location>
</feature>
<dbReference type="Pfam" id="PF10744">
    <property type="entry name" value="Med1"/>
    <property type="match status" value="1"/>
</dbReference>
<feature type="compositionally biased region" description="Low complexity" evidence="8">
    <location>
        <begin position="563"/>
        <end position="576"/>
    </location>
</feature>
<organism evidence="10 11">
    <name type="scientific">Microdochium bolleyi</name>
    <dbReference type="NCBI Taxonomy" id="196109"/>
    <lineage>
        <taxon>Eukaryota</taxon>
        <taxon>Fungi</taxon>
        <taxon>Dikarya</taxon>
        <taxon>Ascomycota</taxon>
        <taxon>Pezizomycotina</taxon>
        <taxon>Sordariomycetes</taxon>
        <taxon>Xylariomycetidae</taxon>
        <taxon>Xylariales</taxon>
        <taxon>Microdochiaceae</taxon>
        <taxon>Microdochium</taxon>
    </lineage>
</organism>
<dbReference type="STRING" id="196109.A0A136J1Q2"/>
<comment type="similarity">
    <text evidence="2 7">Belongs to the Mediator complex subunit 1 family.</text>
</comment>
<keyword evidence="5 7" id="KW-0804">Transcription</keyword>
<comment type="subcellular location">
    <subcellularLocation>
        <location evidence="1 7">Nucleus</location>
    </subcellularLocation>
</comment>
<dbReference type="GO" id="GO:0016592">
    <property type="term" value="C:mediator complex"/>
    <property type="evidence" value="ECO:0007669"/>
    <property type="project" value="InterPro"/>
</dbReference>
<keyword evidence="3 7" id="KW-0805">Transcription regulation</keyword>
<reference evidence="11" key="1">
    <citation type="submission" date="2016-02" db="EMBL/GenBank/DDBJ databases">
        <title>Draft genome sequence of Microdochium bolleyi, a fungal endophyte of beachgrass.</title>
        <authorList>
            <consortium name="DOE Joint Genome Institute"/>
            <person name="David A.S."/>
            <person name="May G."/>
            <person name="Haridas S."/>
            <person name="Lim J."/>
            <person name="Wang M."/>
            <person name="Labutti K."/>
            <person name="Lipzen A."/>
            <person name="Barry K."/>
            <person name="Grigoriev I.V."/>
        </authorList>
    </citation>
    <scope>NUCLEOTIDE SEQUENCE [LARGE SCALE GENOMIC DNA]</scope>
    <source>
        <strain evidence="11">J235TASD1</strain>
    </source>
</reference>
<dbReference type="AlphaFoldDB" id="A0A136J1Q2"/>
<protein>
    <recommendedName>
        <fullName evidence="7">Mediator of RNA polymerase II transcription subunit 1</fullName>
    </recommendedName>
    <alternativeName>
        <fullName evidence="7">Mediator complex subunit 1</fullName>
    </alternativeName>
</protein>
<evidence type="ECO:0000256" key="4">
    <source>
        <dbReference type="ARBA" id="ARBA00023159"/>
    </source>
</evidence>
<keyword evidence="6 7" id="KW-0539">Nucleus</keyword>
<dbReference type="Proteomes" id="UP000070501">
    <property type="component" value="Unassembled WGS sequence"/>
</dbReference>
<proteinExistence type="inferred from homology"/>
<feature type="region of interest" description="Disordered" evidence="8">
    <location>
        <begin position="1"/>
        <end position="82"/>
    </location>
</feature>
<evidence type="ECO:0000256" key="6">
    <source>
        <dbReference type="ARBA" id="ARBA00023242"/>
    </source>
</evidence>
<dbReference type="InterPro" id="IPR019680">
    <property type="entry name" value="Mediator_Med1"/>
</dbReference>
<dbReference type="PANTHER" id="PTHR35041">
    <property type="entry name" value="MEDIATOR OF RNA POLYMERASE II TRANSCRIPTION SUBUNIT 1"/>
    <property type="match status" value="1"/>
</dbReference>
<gene>
    <name evidence="10" type="ORF">Micbo1qcDRAFT_195830</name>
</gene>
<feature type="domain" description="Mediator complex subunit Med1" evidence="9">
    <location>
        <begin position="128"/>
        <end position="553"/>
    </location>
</feature>
<keyword evidence="11" id="KW-1185">Reference proteome</keyword>
<feature type="compositionally biased region" description="Polar residues" evidence="8">
    <location>
        <begin position="577"/>
        <end position="588"/>
    </location>
</feature>
<sequence length="711" mass="77266">MSTPMRHGPSQQGRTPSQQGRTPSQYAGTAPTPQASTPFSNSQGQAAFSPRGPRSSPQQFKKSPAAKNSPANMMGHPSNAPVNFDSPTAAAALGALGINDLGLDNISMSGLVAGSGRGSEEEFRKKLDDVIDLLWSAKSALVSNDALERVANHLGLECMWEDTIGGGEGAKTLVIAGTAFSVEINVNKNIVQEAALAFGEEVPIVDKHVAKASAVLKDDLVLASGQIPLTKRIRDFWSNLERLRDLDRLSVTPGFNCHEAVAGLFESLHSLHQWDVTKLREIPQLSTKSPEQLEVWALASRNGVPQMHVRHRIGLTLDYWMEKYKRPQTKIGREDAKTWGMFLSCVPANEMTFNPARVSDKWIGPNVEKTNPSDEEVMVAGGNPIIDWLEPAPTLLPASDSTKTESGMDPTADNMLSGPKAPDVGFMATFEPPVIVTNHAAFEIYKSSGTQPQMTTTTFDAWLFPIPRGAMYDPSEPRVVEHTMQVPTWRQRLLGEPQDEPEVKSHKNTLHIYKPVYGQVLRAVPFSHPRELVQMLPTLRQYAFLSTLLYNSFTPREAELEPAKPQQQQNKPNGAGSTTATTVSNGSAKNSTAISDFDSFMSGIASSSAAASSLPGSLPVDITLTAHPLPRLQVVFPFQTETANIQLEIQPGGKVHILSDNIFARSAGAGSDSRNNSRGPLGSLSAEQWAKKLEFTEDIGAWVELIRLSLE</sequence>
<dbReference type="GO" id="GO:0045944">
    <property type="term" value="P:positive regulation of transcription by RNA polymerase II"/>
    <property type="evidence" value="ECO:0007669"/>
    <property type="project" value="UniProtKB-ARBA"/>
</dbReference>
<feature type="compositionally biased region" description="Polar residues" evidence="8">
    <location>
        <begin position="1"/>
        <end position="46"/>
    </location>
</feature>
<evidence type="ECO:0000256" key="8">
    <source>
        <dbReference type="SAM" id="MobiDB-lite"/>
    </source>
</evidence>
<evidence type="ECO:0000313" key="11">
    <source>
        <dbReference type="Proteomes" id="UP000070501"/>
    </source>
</evidence>
<evidence type="ECO:0000256" key="7">
    <source>
        <dbReference type="RuleBase" id="RU364059"/>
    </source>
</evidence>
<name>A0A136J1Q2_9PEZI</name>
<dbReference type="InParanoid" id="A0A136J1Q2"/>
<dbReference type="EMBL" id="KQ964251">
    <property type="protein sequence ID" value="KXJ91013.1"/>
    <property type="molecule type" value="Genomic_DNA"/>
</dbReference>
<comment type="function">
    <text evidence="7">Component of the Mediator complex, a coactivator involved in the regulated transcription of nearly all RNA polymerase II-dependent genes. Mediator functions as a bridge to convey information from gene-specific regulatory proteins to the basal RNA polymerase II transcription machinery. Mediator is recruited to promoters by direct interactions with regulatory proteins and serves as a scaffold for the assembly of a functional preinitiation complex with RNA polymerase II and the general transcription factors.</text>
</comment>
<evidence type="ECO:0000256" key="2">
    <source>
        <dbReference type="ARBA" id="ARBA00006210"/>
    </source>
</evidence>